<sequence length="292" mass="32721">MASANYDRWLKDAAPWAQEGDWDTDEYFRWVKRLGEAKAQLDDTYLRLDKSLLATGTKMAAVHKANIEKAGKHSQIIPATVAKLILRYIIAYNFFVRATYEETPDNALVGRVLQHLALLKIGVLDVDVASMLQCAADKCGQGQGRRALGKVQGERPHRERVHQLHPQPGCDGTGHPAASCNRREEDPAWKTLTQAIDTKEELDMFLARRAEPQLESQARDNDNFQGFELMVSSGDLDKLLATAEAWEKEHCSWEATIGPAIKVLRRLGRTSSGKEYKIVLLSNATHYATSTY</sequence>
<protein>
    <submittedName>
        <fullName evidence="2">Uncharacterized protein</fullName>
    </submittedName>
</protein>
<organism evidence="2 3">
    <name type="scientific">Apiospora phragmitis</name>
    <dbReference type="NCBI Taxonomy" id="2905665"/>
    <lineage>
        <taxon>Eukaryota</taxon>
        <taxon>Fungi</taxon>
        <taxon>Dikarya</taxon>
        <taxon>Ascomycota</taxon>
        <taxon>Pezizomycotina</taxon>
        <taxon>Sordariomycetes</taxon>
        <taxon>Xylariomycetidae</taxon>
        <taxon>Amphisphaeriales</taxon>
        <taxon>Apiosporaceae</taxon>
        <taxon>Apiospora</taxon>
    </lineage>
</organism>
<keyword evidence="3" id="KW-1185">Reference proteome</keyword>
<dbReference type="GeneID" id="92088805"/>
<gene>
    <name evidence="2" type="ORF">PG994_004333</name>
</gene>
<evidence type="ECO:0000313" key="2">
    <source>
        <dbReference type="EMBL" id="KAK8073434.1"/>
    </source>
</evidence>
<accession>A0ABR1VQA9</accession>
<feature type="region of interest" description="Disordered" evidence="1">
    <location>
        <begin position="153"/>
        <end position="184"/>
    </location>
</feature>
<name>A0ABR1VQA9_9PEZI</name>
<proteinExistence type="predicted"/>
<evidence type="ECO:0000256" key="1">
    <source>
        <dbReference type="SAM" id="MobiDB-lite"/>
    </source>
</evidence>
<evidence type="ECO:0000313" key="3">
    <source>
        <dbReference type="Proteomes" id="UP001480595"/>
    </source>
</evidence>
<dbReference type="RefSeq" id="XP_066717909.1">
    <property type="nucleotide sequence ID" value="XM_066855742.1"/>
</dbReference>
<dbReference type="Proteomes" id="UP001480595">
    <property type="component" value="Unassembled WGS sequence"/>
</dbReference>
<dbReference type="EMBL" id="JAQQWL010000005">
    <property type="protein sequence ID" value="KAK8073434.1"/>
    <property type="molecule type" value="Genomic_DNA"/>
</dbReference>
<reference evidence="2 3" key="1">
    <citation type="submission" date="2023-01" db="EMBL/GenBank/DDBJ databases">
        <title>Analysis of 21 Apiospora genomes using comparative genomics revels a genus with tremendous synthesis potential of carbohydrate active enzymes and secondary metabolites.</title>
        <authorList>
            <person name="Sorensen T."/>
        </authorList>
    </citation>
    <scope>NUCLEOTIDE SEQUENCE [LARGE SCALE GENOMIC DNA]</scope>
    <source>
        <strain evidence="2 3">CBS 135458</strain>
    </source>
</reference>
<comment type="caution">
    <text evidence="2">The sequence shown here is derived from an EMBL/GenBank/DDBJ whole genome shotgun (WGS) entry which is preliminary data.</text>
</comment>